<reference evidence="5 6" key="1">
    <citation type="submission" date="2018-09" db="EMBL/GenBank/DDBJ databases">
        <title>Genome sequencing of strain 6GH32-13.</title>
        <authorList>
            <person name="Weon H.-Y."/>
            <person name="Heo J."/>
            <person name="Kwon S.-W."/>
        </authorList>
    </citation>
    <scope>NUCLEOTIDE SEQUENCE [LARGE SCALE GENOMIC DNA]</scope>
    <source>
        <strain evidence="5 6">5GH32-13</strain>
    </source>
</reference>
<dbReference type="GO" id="GO:0000155">
    <property type="term" value="F:phosphorelay sensor kinase activity"/>
    <property type="evidence" value="ECO:0007669"/>
    <property type="project" value="InterPro"/>
</dbReference>
<keyword evidence="2" id="KW-0732">Signal</keyword>
<gene>
    <name evidence="5" type="ORF">D3H65_08420</name>
</gene>
<evidence type="ECO:0000313" key="5">
    <source>
        <dbReference type="EMBL" id="AXY74006.1"/>
    </source>
</evidence>
<name>A0A3B7MM29_9BACT</name>
<evidence type="ECO:0000256" key="2">
    <source>
        <dbReference type="SAM" id="SignalP"/>
    </source>
</evidence>
<accession>A0A3B7MM29</accession>
<keyword evidence="6" id="KW-1185">Reference proteome</keyword>
<dbReference type="InterPro" id="IPR015943">
    <property type="entry name" value="WD40/YVTN_repeat-like_dom_sf"/>
</dbReference>
<dbReference type="Gene3D" id="2.60.40.10">
    <property type="entry name" value="Immunoglobulins"/>
    <property type="match status" value="1"/>
</dbReference>
<protein>
    <submittedName>
        <fullName evidence="5">Histidine kinase</fullName>
    </submittedName>
</protein>
<evidence type="ECO:0000313" key="6">
    <source>
        <dbReference type="Proteomes" id="UP000263900"/>
    </source>
</evidence>
<dbReference type="Gene3D" id="3.30.565.10">
    <property type="entry name" value="Histidine kinase-like ATPase, C-terminal domain"/>
    <property type="match status" value="1"/>
</dbReference>
<dbReference type="KEGG" id="pseg:D3H65_08420"/>
<evidence type="ECO:0000256" key="1">
    <source>
        <dbReference type="SAM" id="Phobius"/>
    </source>
</evidence>
<sequence>MRGSILFTVFLLFICSLTVSAQEYSYARYDVKDGLAGSVVYHGVEDKDGFLWFSTETGVSRFDGTHFRNFSMADGLPDNEIIKFFVDSRNRVWMMPFKNAICYYWNGKIYNQENDSLLKRLSFAGNIGEIVEDREGNLMLVEAKSIIFVNKHQQIKVIKEYNGYSILTATAALSADGNFKVCVQFFGDKTWILSFDPQGTVITKELFPYLPISNNKLFSSLHVYRKADSVVFEAKAAALSGSVAFPSAFINFSLLNDTLCSMNTGNGAFFYDLKKRKLTLHVLKGKTINWAFQDREGNHWFLTGGEGIYRVGSFEFMNYSFSENNKDYLGIFSINKFDSLLYAGSEKSFLFDINLNTRQVRSHSMSSLGINTRIMSMAEWKPGFILLGTNVGVYTMNGKGWGNTDGISIKSMQILGDSVLVSMQSGVILLLNEHSYKNFRTDMRSTCSYRQNGVYYNGTLNGLYIVDSKKNNTWLGEREVLFRSRIADMEGSSDSILWIATQSHGLIGYKDGKIVWSIRQKDGLTSDICRNVFIAANEVWVGTDKGLNRIAWRKEHYNITTFTNADGLISNIINAIHVDGSRVYVGTPAGLTTFDANKISLNSFCKLRMMGVQAMNRQLPQDTLGFTLPPRGNAIRFDYVGISYRSAGDITYRYRLVGLNDDWQTTRETFLSYPSLPSGDYELQVIATNKFGVESDMMHIPFRVEKLLWEKNWFRALILILAGAFIWLFVHTRLRKLRRQNDEKIQISNRMTELEQMALKAQMNPHFIFNSLNSVQQYVIDKDLLGANKFITEFSRLIRLTLDISSKTKISIYEEVSYLTTYLELEKTKFEDKFSYSITVSPDIDTSDWFIPPMILQPYVENSIRHGVRYRKDKEGHIRVSFSLDEHYLICQVEDNGVGRNKAGQYKSEMPIEYQSKGMSLTAKRIEMLNKNNAVPVLIEIEDLAIDNMPAGTRVILRFPLESAGRSS</sequence>
<dbReference type="Pfam" id="PF06580">
    <property type="entry name" value="His_kinase"/>
    <property type="match status" value="1"/>
</dbReference>
<dbReference type="PANTHER" id="PTHR34220:SF7">
    <property type="entry name" value="SENSOR HISTIDINE KINASE YPDA"/>
    <property type="match status" value="1"/>
</dbReference>
<dbReference type="InterPro" id="IPR013783">
    <property type="entry name" value="Ig-like_fold"/>
</dbReference>
<keyword evidence="1" id="KW-0472">Membrane</keyword>
<evidence type="ECO:0000259" key="3">
    <source>
        <dbReference type="Pfam" id="PF06580"/>
    </source>
</evidence>
<keyword evidence="5" id="KW-0418">Kinase</keyword>
<dbReference type="GO" id="GO:0016020">
    <property type="term" value="C:membrane"/>
    <property type="evidence" value="ECO:0007669"/>
    <property type="project" value="InterPro"/>
</dbReference>
<feature type="domain" description="Two component regulator three Y" evidence="4">
    <location>
        <begin position="644"/>
        <end position="695"/>
    </location>
</feature>
<dbReference type="SUPFAM" id="SSF55874">
    <property type="entry name" value="ATPase domain of HSP90 chaperone/DNA topoisomerase II/histidine kinase"/>
    <property type="match status" value="1"/>
</dbReference>
<feature type="domain" description="Signal transduction histidine kinase internal region" evidence="3">
    <location>
        <begin position="755"/>
        <end position="834"/>
    </location>
</feature>
<feature type="signal peptide" evidence="2">
    <location>
        <begin position="1"/>
        <end position="21"/>
    </location>
</feature>
<dbReference type="RefSeq" id="WP_119049893.1">
    <property type="nucleotide sequence ID" value="NZ_CP032157.1"/>
</dbReference>
<feature type="chain" id="PRO_5017649098" evidence="2">
    <location>
        <begin position="22"/>
        <end position="968"/>
    </location>
</feature>
<dbReference type="InterPro" id="IPR036890">
    <property type="entry name" value="HATPase_C_sf"/>
</dbReference>
<proteinExistence type="predicted"/>
<dbReference type="InterPro" id="IPR011123">
    <property type="entry name" value="Y_Y_Y"/>
</dbReference>
<dbReference type="PANTHER" id="PTHR34220">
    <property type="entry name" value="SENSOR HISTIDINE KINASE YPDA"/>
    <property type="match status" value="1"/>
</dbReference>
<keyword evidence="1" id="KW-1133">Transmembrane helix</keyword>
<dbReference type="SUPFAM" id="SSF63829">
    <property type="entry name" value="Calcium-dependent phosphotriesterase"/>
    <property type="match status" value="1"/>
</dbReference>
<evidence type="ECO:0000259" key="4">
    <source>
        <dbReference type="Pfam" id="PF07495"/>
    </source>
</evidence>
<keyword evidence="1" id="KW-0812">Transmembrane</keyword>
<dbReference type="OrthoDB" id="9809670at2"/>
<dbReference type="Gene3D" id="2.130.10.10">
    <property type="entry name" value="YVTN repeat-like/Quinoprotein amine dehydrogenase"/>
    <property type="match status" value="2"/>
</dbReference>
<dbReference type="EMBL" id="CP032157">
    <property type="protein sequence ID" value="AXY74006.1"/>
    <property type="molecule type" value="Genomic_DNA"/>
</dbReference>
<dbReference type="AlphaFoldDB" id="A0A3B7MM29"/>
<dbReference type="Proteomes" id="UP000263900">
    <property type="component" value="Chromosome"/>
</dbReference>
<keyword evidence="5" id="KW-0808">Transferase</keyword>
<dbReference type="Pfam" id="PF07495">
    <property type="entry name" value="Y_Y_Y"/>
    <property type="match status" value="1"/>
</dbReference>
<feature type="transmembrane region" description="Helical" evidence="1">
    <location>
        <begin position="713"/>
        <end position="730"/>
    </location>
</feature>
<organism evidence="5 6">
    <name type="scientific">Paraflavitalea soli</name>
    <dbReference type="NCBI Taxonomy" id="2315862"/>
    <lineage>
        <taxon>Bacteria</taxon>
        <taxon>Pseudomonadati</taxon>
        <taxon>Bacteroidota</taxon>
        <taxon>Chitinophagia</taxon>
        <taxon>Chitinophagales</taxon>
        <taxon>Chitinophagaceae</taxon>
        <taxon>Paraflavitalea</taxon>
    </lineage>
</organism>
<dbReference type="InterPro" id="IPR050640">
    <property type="entry name" value="Bact_2-comp_sensor_kinase"/>
</dbReference>
<dbReference type="InterPro" id="IPR010559">
    <property type="entry name" value="Sig_transdc_His_kin_internal"/>
</dbReference>